<dbReference type="Proteomes" id="UP001201163">
    <property type="component" value="Unassembled WGS sequence"/>
</dbReference>
<organism evidence="2 3">
    <name type="scientific">Lactarius akahatsu</name>
    <dbReference type="NCBI Taxonomy" id="416441"/>
    <lineage>
        <taxon>Eukaryota</taxon>
        <taxon>Fungi</taxon>
        <taxon>Dikarya</taxon>
        <taxon>Basidiomycota</taxon>
        <taxon>Agaricomycotina</taxon>
        <taxon>Agaricomycetes</taxon>
        <taxon>Russulales</taxon>
        <taxon>Russulaceae</taxon>
        <taxon>Lactarius</taxon>
    </lineage>
</organism>
<name>A0AAD4QHV8_9AGAM</name>
<gene>
    <name evidence="2" type="ORF">EDB92DRAFT_6973</name>
</gene>
<keyword evidence="1" id="KW-1133">Transmembrane helix</keyword>
<dbReference type="EMBL" id="JAKELL010000001">
    <property type="protein sequence ID" value="KAH9001077.1"/>
    <property type="molecule type" value="Genomic_DNA"/>
</dbReference>
<comment type="caution">
    <text evidence="2">The sequence shown here is derived from an EMBL/GenBank/DDBJ whole genome shotgun (WGS) entry which is preliminary data.</text>
</comment>
<keyword evidence="1" id="KW-0472">Membrane</keyword>
<accession>A0AAD4QHV8</accession>
<protein>
    <submittedName>
        <fullName evidence="2">Uncharacterized protein</fullName>
    </submittedName>
</protein>
<feature type="transmembrane region" description="Helical" evidence="1">
    <location>
        <begin position="43"/>
        <end position="64"/>
    </location>
</feature>
<reference evidence="2" key="1">
    <citation type="submission" date="2022-01" db="EMBL/GenBank/DDBJ databases">
        <title>Comparative genomics reveals a dynamic genome evolution in the ectomycorrhizal milk-cap (Lactarius) mushrooms.</title>
        <authorList>
            <consortium name="DOE Joint Genome Institute"/>
            <person name="Lebreton A."/>
            <person name="Tang N."/>
            <person name="Kuo A."/>
            <person name="LaButti K."/>
            <person name="Drula E."/>
            <person name="Barry K."/>
            <person name="Clum A."/>
            <person name="Lipzen A."/>
            <person name="Mousain D."/>
            <person name="Ng V."/>
            <person name="Wang R."/>
            <person name="Wang X."/>
            <person name="Dai Y."/>
            <person name="Henrissat B."/>
            <person name="Grigoriev I.V."/>
            <person name="Guerin-Laguette A."/>
            <person name="Yu F."/>
            <person name="Martin F.M."/>
        </authorList>
    </citation>
    <scope>NUCLEOTIDE SEQUENCE</scope>
    <source>
        <strain evidence="2">QP</strain>
    </source>
</reference>
<evidence type="ECO:0000313" key="2">
    <source>
        <dbReference type="EMBL" id="KAH9001077.1"/>
    </source>
</evidence>
<proteinExistence type="predicted"/>
<evidence type="ECO:0000256" key="1">
    <source>
        <dbReference type="SAM" id="Phobius"/>
    </source>
</evidence>
<keyword evidence="1" id="KW-0812">Transmembrane</keyword>
<evidence type="ECO:0000313" key="3">
    <source>
        <dbReference type="Proteomes" id="UP001201163"/>
    </source>
</evidence>
<keyword evidence="3" id="KW-1185">Reference proteome</keyword>
<sequence>MESYFLDVPTYYSLRVPVKLTPNPTTTGTSSKPHTGVVSRSTIRGVLSGVAAFLVIVTIGLVVWRRRRQSRRRTSVGPLSFGGVMSQGTQVTVTPFNPTGSTLAEVAPPDAGSGPRMDLQQRLVHRLSSSDPPLPLRGVVSVPVGLSSKELARLRRSLANGSRSQPMNERTATLPLPAITDSGALGGVAAAAPASSEARILRSEVNVLRDEIQRLHAEISELPPSYASGAA</sequence>
<dbReference type="AlphaFoldDB" id="A0AAD4QHV8"/>